<organism evidence="2">
    <name type="scientific">Pygoscelis antarcticus</name>
    <name type="common">Chinstrap penguin</name>
    <dbReference type="NCBI Taxonomy" id="79643"/>
    <lineage>
        <taxon>Eukaryota</taxon>
        <taxon>Metazoa</taxon>
        <taxon>Chordata</taxon>
        <taxon>Craniata</taxon>
        <taxon>Vertebrata</taxon>
        <taxon>Euteleostomi</taxon>
        <taxon>Archelosauria</taxon>
        <taxon>Archosauria</taxon>
        <taxon>Dinosauria</taxon>
        <taxon>Saurischia</taxon>
        <taxon>Theropoda</taxon>
        <taxon>Coelurosauria</taxon>
        <taxon>Aves</taxon>
        <taxon>Neognathae</taxon>
        <taxon>Neoaves</taxon>
        <taxon>Aequornithes</taxon>
        <taxon>Sphenisciformes</taxon>
        <taxon>Spheniscidae</taxon>
        <taxon>Pygoscelis</taxon>
    </lineage>
</organism>
<feature type="compositionally biased region" description="Low complexity" evidence="1">
    <location>
        <begin position="85"/>
        <end position="94"/>
    </location>
</feature>
<proteinExistence type="predicted"/>
<protein>
    <recommendedName>
        <fullName evidence="3">Serum amyloid A protein</fullName>
    </recommendedName>
</protein>
<reference evidence="2" key="1">
    <citation type="submission" date="2020-03" db="EMBL/GenBank/DDBJ databases">
        <title>Identification of Novel Circular Rep-Encoding ssDNA Molecules, Viruses, and Circular Molecules in four Penguin Species in South Georgia and the Antarctic.</title>
        <authorList>
            <person name="Levy H."/>
            <person name="Djurhuus A."/>
            <person name="Black C.E."/>
            <person name="Harding C."/>
            <person name="Suazo C."/>
            <person name="Kraberger S."/>
            <person name="Schmidlin K."/>
            <person name="Fontenele R.S."/>
            <person name="Hart T."/>
            <person name="Smith A.L."/>
            <person name="Varsani A."/>
        </authorList>
    </citation>
    <scope>NUCLEOTIDE SEQUENCE</scope>
    <source>
        <strain evidence="2">Antarctic/11_I_CPHALFsw005Ad</strain>
    </source>
</reference>
<dbReference type="EMBL" id="MT196283">
    <property type="protein sequence ID" value="QNG41070.1"/>
    <property type="molecule type" value="Genomic_DNA"/>
</dbReference>
<evidence type="ECO:0008006" key="3">
    <source>
        <dbReference type="Google" id="ProtNLM"/>
    </source>
</evidence>
<name>A0A7G7LKQ3_PYGAN</name>
<evidence type="ECO:0000256" key="1">
    <source>
        <dbReference type="SAM" id="MobiDB-lite"/>
    </source>
</evidence>
<accession>A0A7G7LKQ3</accession>
<dbReference type="AlphaFoldDB" id="A0A7G7LKQ3"/>
<feature type="region of interest" description="Disordered" evidence="1">
    <location>
        <begin position="79"/>
        <end position="99"/>
    </location>
</feature>
<evidence type="ECO:0000313" key="2">
    <source>
        <dbReference type="EMBL" id="QNG41070.1"/>
    </source>
</evidence>
<sequence>MSRFTGYYRPGAITDHGYWKHQIPFFGKYQESRENYKRLRDYEERFPAVARRGGRLYPNSEYDQNALNAAKSIAGMGMGQYRSHQAQQRNADANQRNHDWNVRQFYR</sequence>